<dbReference type="RefSeq" id="WP_209361916.1">
    <property type="nucleotide sequence ID" value="NZ_JAGISH010000009.1"/>
</dbReference>
<reference evidence="1" key="1">
    <citation type="submission" date="2021-03" db="EMBL/GenBank/DDBJ databases">
        <title>Sagittula salina sp. nov. strain M10.9X isolated from the marine waste.</title>
        <authorList>
            <person name="Satari L."/>
            <person name="Molina-Menor E."/>
            <person name="Vidal-Verdu A."/>
            <person name="Pascual J."/>
            <person name="Pereto J."/>
            <person name="Porcar M."/>
        </authorList>
    </citation>
    <scope>NUCLEOTIDE SEQUENCE</scope>
    <source>
        <strain evidence="1">M10.9X</strain>
    </source>
</reference>
<protein>
    <recommendedName>
        <fullName evidence="3">Transcriptional regulator</fullName>
    </recommendedName>
</protein>
<evidence type="ECO:0000313" key="1">
    <source>
        <dbReference type="EMBL" id="MBP0483966.1"/>
    </source>
</evidence>
<dbReference type="Proteomes" id="UP000675940">
    <property type="component" value="Unassembled WGS sequence"/>
</dbReference>
<dbReference type="EMBL" id="JAGISH010000009">
    <property type="protein sequence ID" value="MBP0483966.1"/>
    <property type="molecule type" value="Genomic_DNA"/>
</dbReference>
<dbReference type="AlphaFoldDB" id="A0A940S2D1"/>
<organism evidence="1 2">
    <name type="scientific">Sagittula salina</name>
    <dbReference type="NCBI Taxonomy" id="2820268"/>
    <lineage>
        <taxon>Bacteria</taxon>
        <taxon>Pseudomonadati</taxon>
        <taxon>Pseudomonadota</taxon>
        <taxon>Alphaproteobacteria</taxon>
        <taxon>Rhodobacterales</taxon>
        <taxon>Roseobacteraceae</taxon>
        <taxon>Sagittula</taxon>
    </lineage>
</organism>
<comment type="caution">
    <text evidence="1">The sequence shown here is derived from an EMBL/GenBank/DDBJ whole genome shotgun (WGS) entry which is preliminary data.</text>
</comment>
<dbReference type="GO" id="GO:0003677">
    <property type="term" value="F:DNA binding"/>
    <property type="evidence" value="ECO:0007669"/>
    <property type="project" value="InterPro"/>
</dbReference>
<name>A0A940S2D1_9RHOB</name>
<accession>A0A940S2D1</accession>
<evidence type="ECO:0008006" key="3">
    <source>
        <dbReference type="Google" id="ProtNLM"/>
    </source>
</evidence>
<sequence length="131" mass="14723">MSALEKARSAWGEDMPNWVRALAEECDRSSQNKAADRIGRSPSLVSNVLAAKYAGDMAAVEDLVRGILLSETLACPALGEIGKKDCRDWRTKAREFRNVNTLYVQMFRACNRCPRHRDTTTETTSEKEIDQ</sequence>
<dbReference type="Gene3D" id="1.10.260.40">
    <property type="entry name" value="lambda repressor-like DNA-binding domains"/>
    <property type="match status" value="1"/>
</dbReference>
<gene>
    <name evidence="1" type="ORF">J5474_15910</name>
</gene>
<evidence type="ECO:0000313" key="2">
    <source>
        <dbReference type="Proteomes" id="UP000675940"/>
    </source>
</evidence>
<keyword evidence="2" id="KW-1185">Reference proteome</keyword>
<proteinExistence type="predicted"/>
<dbReference type="InterPro" id="IPR010982">
    <property type="entry name" value="Lambda_DNA-bd_dom_sf"/>
</dbReference>